<gene>
    <name evidence="1" type="ORF">RR42_s1696</name>
</gene>
<keyword evidence="2" id="KW-1185">Reference proteome</keyword>
<name>A0A0C4YMK4_9BURK</name>
<evidence type="ECO:0000313" key="1">
    <source>
        <dbReference type="EMBL" id="AJG23284.1"/>
    </source>
</evidence>
<reference evidence="1 2" key="1">
    <citation type="journal article" date="2015" name="Genome Announc.">
        <title>Complete Genome Sequence of Cupriavidus basilensis 4G11, Isolated from the Oak Ridge Field Research Center Site.</title>
        <authorList>
            <person name="Ray J."/>
            <person name="Waters R.J."/>
            <person name="Skerker J.M."/>
            <person name="Kuehl J.V."/>
            <person name="Price M.N."/>
            <person name="Huang J."/>
            <person name="Chakraborty R."/>
            <person name="Arkin A.P."/>
            <person name="Deutschbauer A."/>
        </authorList>
    </citation>
    <scope>NUCLEOTIDE SEQUENCE [LARGE SCALE GENOMIC DNA]</scope>
    <source>
        <strain evidence="1">4G11</strain>
    </source>
</reference>
<proteinExistence type="predicted"/>
<dbReference type="STRING" id="68895.RR42_s1696"/>
<dbReference type="AlphaFoldDB" id="A0A0C4YMK4"/>
<protein>
    <submittedName>
        <fullName evidence="1">Uncharacterized protein</fullName>
    </submittedName>
</protein>
<dbReference type="Proteomes" id="UP000031843">
    <property type="component" value="Chromosome secondary"/>
</dbReference>
<sequence length="37" mass="4492">MFAGPDFTLPEHRDQPSIFHPYLAARHGRQDWRQRTR</sequence>
<accession>A0A0C4YMK4</accession>
<dbReference type="EMBL" id="CP010537">
    <property type="protein sequence ID" value="AJG23284.1"/>
    <property type="molecule type" value="Genomic_DNA"/>
</dbReference>
<evidence type="ECO:0000313" key="2">
    <source>
        <dbReference type="Proteomes" id="UP000031843"/>
    </source>
</evidence>
<dbReference type="KEGG" id="cbw:RR42_s1696"/>
<organism evidence="1 2">
    <name type="scientific">Cupriavidus basilensis</name>
    <dbReference type="NCBI Taxonomy" id="68895"/>
    <lineage>
        <taxon>Bacteria</taxon>
        <taxon>Pseudomonadati</taxon>
        <taxon>Pseudomonadota</taxon>
        <taxon>Betaproteobacteria</taxon>
        <taxon>Burkholderiales</taxon>
        <taxon>Burkholderiaceae</taxon>
        <taxon>Cupriavidus</taxon>
    </lineage>
</organism>